<keyword evidence="3" id="KW-0328">Glycosyltransferase</keyword>
<evidence type="ECO:0000313" key="12">
    <source>
        <dbReference type="EMBL" id="KIM85168.1"/>
    </source>
</evidence>
<proteinExistence type="inferred from homology"/>
<dbReference type="InParanoid" id="A0A0C3BFX5"/>
<evidence type="ECO:0000256" key="7">
    <source>
        <dbReference type="ARBA" id="ARBA00022989"/>
    </source>
</evidence>
<feature type="compositionally biased region" description="Polar residues" evidence="10">
    <location>
        <begin position="55"/>
        <end position="66"/>
    </location>
</feature>
<dbReference type="GO" id="GO:0000139">
    <property type="term" value="C:Golgi membrane"/>
    <property type="evidence" value="ECO:0007669"/>
    <property type="project" value="UniProtKB-SubCell"/>
</dbReference>
<feature type="compositionally biased region" description="Polar residues" evidence="10">
    <location>
        <begin position="31"/>
        <end position="40"/>
    </location>
</feature>
<feature type="compositionally biased region" description="Polar residues" evidence="10">
    <location>
        <begin position="431"/>
        <end position="442"/>
    </location>
</feature>
<evidence type="ECO:0000256" key="3">
    <source>
        <dbReference type="ARBA" id="ARBA00022676"/>
    </source>
</evidence>
<keyword evidence="13" id="KW-1185">Reference proteome</keyword>
<keyword evidence="9 11" id="KW-0472">Membrane</keyword>
<dbReference type="OrthoDB" id="2139606at2759"/>
<dbReference type="PANTHER" id="PTHR11214">
    <property type="entry name" value="BETA-1,3-N-ACETYLGLUCOSAMINYLTRANSFERASE"/>
    <property type="match status" value="1"/>
</dbReference>
<dbReference type="Proteomes" id="UP000054166">
    <property type="component" value="Unassembled WGS sequence"/>
</dbReference>
<feature type="region of interest" description="Disordered" evidence="10">
    <location>
        <begin position="710"/>
        <end position="737"/>
    </location>
</feature>
<dbReference type="AlphaFoldDB" id="A0A0C3BFX5"/>
<organism evidence="12 13">
    <name type="scientific">Piloderma croceum (strain F 1598)</name>
    <dbReference type="NCBI Taxonomy" id="765440"/>
    <lineage>
        <taxon>Eukaryota</taxon>
        <taxon>Fungi</taxon>
        <taxon>Dikarya</taxon>
        <taxon>Basidiomycota</taxon>
        <taxon>Agaricomycotina</taxon>
        <taxon>Agaricomycetes</taxon>
        <taxon>Agaricomycetidae</taxon>
        <taxon>Atheliales</taxon>
        <taxon>Atheliaceae</taxon>
        <taxon>Piloderma</taxon>
    </lineage>
</organism>
<evidence type="ECO:0000256" key="11">
    <source>
        <dbReference type="SAM" id="Phobius"/>
    </source>
</evidence>
<gene>
    <name evidence="12" type="ORF">PILCRDRAFT_817156</name>
</gene>
<comment type="similarity">
    <text evidence="2">Belongs to the glycosyltransferase 31 family.</text>
</comment>
<feature type="region of interest" description="Disordered" evidence="10">
    <location>
        <begin position="431"/>
        <end position="455"/>
    </location>
</feature>
<evidence type="ECO:0000313" key="13">
    <source>
        <dbReference type="Proteomes" id="UP000054166"/>
    </source>
</evidence>
<dbReference type="HOGENOM" id="CLU_015642_1_0_1"/>
<dbReference type="STRING" id="765440.A0A0C3BFX5"/>
<keyword evidence="5 11" id="KW-0812">Transmembrane</keyword>
<keyword evidence="4 12" id="KW-0808">Transferase</keyword>
<evidence type="ECO:0000256" key="9">
    <source>
        <dbReference type="ARBA" id="ARBA00023136"/>
    </source>
</evidence>
<sequence length="737" mass="82876">MTFAVGFLGPPSPRISSSRTTRTLHAEDYDSSSSTESAETPRSHHSQPRTRVPFPTSTATGSSSPNFLLPLQGGSGRSSLTSTPVPSRSSSPLPHFFSSVPSSSCTSDTESEPNSPLLGGRPRSPWWREDRRRWWTIGRNVRSRRKRHGGYLRTIKKFIRRLLRHPLFPRQPITIVLTLLLLTTFAIFLTLLLIHILNPDKEPLPWRAYCSVPPPSSAPPDLFAPTLISSYPVPATTGIMPPPFPPVNLDSLPPAGLLVGVFSMDSAFERRMLVRTTWASHPRSRDGAGDGDDGAGTSRTIVRFILGQPRKEWERRVKLEMEMFNDIVVLPVPENMNSGKTWAFFSWAASGGWVPPIYFNTSKPAPILSYSNITSPPPPLAPHDPLYAQQESNIFKPWVRPDYIVKVDDDSFVMLAELEARLRLEMHTKVQNVGSSSQTSSTRHAREDEDGSKANSSSLFISSAHVHGPVSHETRSPFLSSHTAGDPLVYWGYLVKNRFMAGELYALSWSLVDWVAHDPIVKSLTKGAEDKQTAKWMMSHPQASEVRWTNERCWIYDHPRAGTVYSHGFLFPSEVTRVRRNIVSYPDKTPQDILSSQPTWSAPMGPNTPTPSAWAHSSVTTFGMRYTPPLSDLTIPQSVESLVEGSDMSMIREGSPMTPEYAWKHREGRKKRYENKRVGGTIVVHFIKKNMWFLETALALLEGEEYSEFERHPRHDQESDSAHSSTFRRSFSKHWRS</sequence>
<evidence type="ECO:0000256" key="5">
    <source>
        <dbReference type="ARBA" id="ARBA00022692"/>
    </source>
</evidence>
<protein>
    <submittedName>
        <fullName evidence="12">Glycosyltransferase family 31 protein</fullName>
    </submittedName>
</protein>
<keyword evidence="7 11" id="KW-1133">Transmembrane helix</keyword>
<keyword evidence="6" id="KW-0735">Signal-anchor</keyword>
<evidence type="ECO:0000256" key="8">
    <source>
        <dbReference type="ARBA" id="ARBA00023034"/>
    </source>
</evidence>
<accession>A0A0C3BFX5</accession>
<evidence type="ECO:0000256" key="2">
    <source>
        <dbReference type="ARBA" id="ARBA00008661"/>
    </source>
</evidence>
<feature type="compositionally biased region" description="Low complexity" evidence="10">
    <location>
        <begin position="77"/>
        <end position="108"/>
    </location>
</feature>
<name>A0A0C3BFX5_PILCF</name>
<reference evidence="12 13" key="1">
    <citation type="submission" date="2014-04" db="EMBL/GenBank/DDBJ databases">
        <authorList>
            <consortium name="DOE Joint Genome Institute"/>
            <person name="Kuo A."/>
            <person name="Tarkka M."/>
            <person name="Buscot F."/>
            <person name="Kohler A."/>
            <person name="Nagy L.G."/>
            <person name="Floudas D."/>
            <person name="Copeland A."/>
            <person name="Barry K.W."/>
            <person name="Cichocki N."/>
            <person name="Veneault-Fourrey C."/>
            <person name="LaButti K."/>
            <person name="Lindquist E.A."/>
            <person name="Lipzen A."/>
            <person name="Lundell T."/>
            <person name="Morin E."/>
            <person name="Murat C."/>
            <person name="Sun H."/>
            <person name="Tunlid A."/>
            <person name="Henrissat B."/>
            <person name="Grigoriev I.V."/>
            <person name="Hibbett D.S."/>
            <person name="Martin F."/>
            <person name="Nordberg H.P."/>
            <person name="Cantor M.N."/>
            <person name="Hua S.X."/>
        </authorList>
    </citation>
    <scope>NUCLEOTIDE SEQUENCE [LARGE SCALE GENOMIC DNA]</scope>
    <source>
        <strain evidence="12 13">F 1598</strain>
    </source>
</reference>
<feature type="transmembrane region" description="Helical" evidence="11">
    <location>
        <begin position="173"/>
        <end position="197"/>
    </location>
</feature>
<dbReference type="GO" id="GO:0051072">
    <property type="term" value="P:4,6-pyruvylated galactose residue biosynthetic process"/>
    <property type="evidence" value="ECO:0007669"/>
    <property type="project" value="TreeGrafter"/>
</dbReference>
<keyword evidence="8" id="KW-0333">Golgi apparatus</keyword>
<evidence type="ECO:0000256" key="4">
    <source>
        <dbReference type="ARBA" id="ARBA00022679"/>
    </source>
</evidence>
<dbReference type="InterPro" id="IPR002659">
    <property type="entry name" value="Glyco_trans_31"/>
</dbReference>
<feature type="region of interest" description="Disordered" evidence="10">
    <location>
        <begin position="1"/>
        <end position="122"/>
    </location>
</feature>
<dbReference type="GO" id="GO:0016758">
    <property type="term" value="F:hexosyltransferase activity"/>
    <property type="evidence" value="ECO:0007669"/>
    <property type="project" value="InterPro"/>
</dbReference>
<feature type="compositionally biased region" description="Basic and acidic residues" evidence="10">
    <location>
        <begin position="710"/>
        <end position="721"/>
    </location>
</feature>
<reference evidence="13" key="2">
    <citation type="submission" date="2015-01" db="EMBL/GenBank/DDBJ databases">
        <title>Evolutionary Origins and Diversification of the Mycorrhizal Mutualists.</title>
        <authorList>
            <consortium name="DOE Joint Genome Institute"/>
            <consortium name="Mycorrhizal Genomics Consortium"/>
            <person name="Kohler A."/>
            <person name="Kuo A."/>
            <person name="Nagy L.G."/>
            <person name="Floudas D."/>
            <person name="Copeland A."/>
            <person name="Barry K.W."/>
            <person name="Cichocki N."/>
            <person name="Veneault-Fourrey C."/>
            <person name="LaButti K."/>
            <person name="Lindquist E.A."/>
            <person name="Lipzen A."/>
            <person name="Lundell T."/>
            <person name="Morin E."/>
            <person name="Murat C."/>
            <person name="Riley R."/>
            <person name="Ohm R."/>
            <person name="Sun H."/>
            <person name="Tunlid A."/>
            <person name="Henrissat B."/>
            <person name="Grigoriev I.V."/>
            <person name="Hibbett D.S."/>
            <person name="Martin F."/>
        </authorList>
    </citation>
    <scope>NUCLEOTIDE SEQUENCE [LARGE SCALE GENOMIC DNA]</scope>
    <source>
        <strain evidence="13">F 1598</strain>
    </source>
</reference>
<dbReference type="PANTHER" id="PTHR11214:SF333">
    <property type="entry name" value="GLYCOSYLTRANSFERASE FAMILY 31 PROTEIN"/>
    <property type="match status" value="1"/>
</dbReference>
<evidence type="ECO:0000256" key="10">
    <source>
        <dbReference type="SAM" id="MobiDB-lite"/>
    </source>
</evidence>
<evidence type="ECO:0000256" key="6">
    <source>
        <dbReference type="ARBA" id="ARBA00022968"/>
    </source>
</evidence>
<comment type="subcellular location">
    <subcellularLocation>
        <location evidence="1">Golgi apparatus membrane</location>
        <topology evidence="1">Single-pass type II membrane protein</topology>
    </subcellularLocation>
</comment>
<evidence type="ECO:0000256" key="1">
    <source>
        <dbReference type="ARBA" id="ARBA00004323"/>
    </source>
</evidence>
<dbReference type="EMBL" id="KN832985">
    <property type="protein sequence ID" value="KIM85168.1"/>
    <property type="molecule type" value="Genomic_DNA"/>
</dbReference>
<feature type="compositionally biased region" description="Low complexity" evidence="10">
    <location>
        <begin position="14"/>
        <end position="23"/>
    </location>
</feature>